<reference evidence="19 20" key="3">
    <citation type="journal article" date="2004" name="Nature">
        <title>Finishing the euchromatic sequence of the human genome.</title>
        <authorList>
            <consortium name="International Human Genome Sequencing Consortium"/>
        </authorList>
    </citation>
    <scope>NUCLEOTIDE SEQUENCE [LARGE SCALE GENOMIC DNA]</scope>
</reference>
<reference evidence="19" key="4">
    <citation type="submission" date="2025-08" db="UniProtKB">
        <authorList>
            <consortium name="Ensembl"/>
        </authorList>
    </citation>
    <scope>IDENTIFICATION</scope>
</reference>
<dbReference type="InterPro" id="IPR007110">
    <property type="entry name" value="Ig-like_dom"/>
</dbReference>
<dbReference type="InterPro" id="IPR013162">
    <property type="entry name" value="CD80_C2-set"/>
</dbReference>
<dbReference type="Pfam" id="PF08205">
    <property type="entry name" value="C2-set_2"/>
    <property type="match status" value="1"/>
</dbReference>
<feature type="domain" description="Ig-like" evidence="18">
    <location>
        <begin position="24"/>
        <end position="123"/>
    </location>
</feature>
<accession>A0A9L9PX39</accession>
<evidence type="ECO:0000256" key="8">
    <source>
        <dbReference type="ARBA" id="ARBA00022889"/>
    </source>
</evidence>
<dbReference type="InterPro" id="IPR003599">
    <property type="entry name" value="Ig_sub"/>
</dbReference>
<dbReference type="Ensembl" id="ENST00000706603.1">
    <property type="protein sequence ID" value="ENSP00000516465.1"/>
    <property type="gene ID" value="ENSG00000073008.17"/>
</dbReference>
<reference evidence="19 20" key="1">
    <citation type="journal article" date="2001" name="Nature">
        <title>Initial sequencing and analysis of the human genome.</title>
        <authorList>
            <consortium name="International Human Genome Sequencing Consortium"/>
            <person name="Lander E.S."/>
            <person name="Linton L.M."/>
            <person name="Birren B."/>
            <person name="Nusbaum C."/>
            <person name="Zody M.C."/>
            <person name="Baldwin J."/>
            <person name="Devon K."/>
            <person name="Dewar K."/>
            <person name="Doyle M."/>
            <person name="FitzHugh W."/>
            <person name="Funke R."/>
            <person name="Gage D."/>
            <person name="Harris K."/>
            <person name="Heaford A."/>
            <person name="Howland J."/>
            <person name="Kann L."/>
            <person name="Lehoczky J."/>
            <person name="LeVine R."/>
            <person name="McEwan P."/>
            <person name="McKernan K."/>
            <person name="Meldrim J."/>
            <person name="Mesirov J.P."/>
            <person name="Miranda C."/>
            <person name="Morris W."/>
            <person name="Naylor J."/>
            <person name="Raymond C."/>
            <person name="Rosetti M."/>
            <person name="Santos R."/>
            <person name="Sheridan A."/>
            <person name="Sougnez C."/>
            <person name="Stange-Thomann N."/>
            <person name="Stojanovic N."/>
            <person name="Subramanian A."/>
            <person name="Wyman D."/>
            <person name="Rogers J."/>
            <person name="Sulston J."/>
            <person name="Ainscough R."/>
            <person name="Beck S."/>
            <person name="Bentley D."/>
            <person name="Burton J."/>
            <person name="Clee C."/>
            <person name="Carter N."/>
            <person name="Coulson A."/>
            <person name="Deadman R."/>
            <person name="Deloukas P."/>
            <person name="Dunham A."/>
            <person name="Dunham I."/>
            <person name="Durbin R."/>
            <person name="French L."/>
            <person name="Grafham D."/>
            <person name="Gregory S."/>
            <person name="Hubbard T."/>
            <person name="Humphray S."/>
            <person name="Hunt A."/>
            <person name="Jones M."/>
            <person name="Lloyd C."/>
            <person name="McMurray A."/>
            <person name="Matthews L."/>
            <person name="Mercer S."/>
            <person name="Milne S."/>
            <person name="Mullikin J.C."/>
            <person name="Mungall A."/>
            <person name="Plumb R."/>
            <person name="Ross M."/>
            <person name="Shownkeen R."/>
            <person name="Sims S."/>
            <person name="Waterston R.H."/>
            <person name="Wilson R.K."/>
            <person name="Hillier L.W."/>
            <person name="McPherson J.D."/>
            <person name="Marra M.A."/>
            <person name="Mardis E.R."/>
            <person name="Fulton L.A."/>
            <person name="Chinwalla A.T."/>
            <person name="Pepin K.H."/>
            <person name="Gish W.R."/>
            <person name="Chissoe S.L."/>
            <person name="Wendl M.C."/>
            <person name="Delehaunty K.D."/>
            <person name="Miner T.L."/>
            <person name="Delehaunty A."/>
            <person name="Kramer J.B."/>
            <person name="Cook L.L."/>
            <person name="Fulton R.S."/>
            <person name="Johnson D.L."/>
            <person name="Minx P.J."/>
            <person name="Clifton S.W."/>
            <person name="Hawkins T."/>
            <person name="Branscomb E."/>
            <person name="Predki P."/>
            <person name="Richardson P."/>
            <person name="Wenning S."/>
            <person name="Slezak T."/>
            <person name="Doggett N."/>
            <person name="Cheng J.F."/>
            <person name="Olsen A."/>
            <person name="Lucas S."/>
            <person name="Elkin C."/>
            <person name="Uberbacher E."/>
            <person name="Frazier M."/>
            <person name="Gibbs R.A."/>
            <person name="Muzny D.M."/>
            <person name="Scherer S.E."/>
            <person name="Bouck J.B."/>
            <person name="Sodergren E.J."/>
            <person name="Worley K.C."/>
            <person name="Rives C.M."/>
            <person name="Gorrell J.H."/>
            <person name="Metzker M.L."/>
            <person name="Naylor S.L."/>
            <person name="Kucherlapati R.S."/>
            <person name="Nelson D.L."/>
            <person name="Weinstock G.M."/>
            <person name="Sakaki Y."/>
            <person name="Fujiyama A."/>
            <person name="Hattori M."/>
            <person name="Yada T."/>
            <person name="Toyoda A."/>
            <person name="Itoh T."/>
            <person name="Kawagoe C."/>
            <person name="Watanabe H."/>
            <person name="Totoki Y."/>
            <person name="Taylor T."/>
            <person name="Weissenbach J."/>
            <person name="Heilig R."/>
            <person name="Saurin W."/>
            <person name="Artiguenave F."/>
            <person name="Brottier P."/>
            <person name="Bruls T."/>
            <person name="Pelletier E."/>
            <person name="Robert C."/>
            <person name="Wincker P."/>
            <person name="Smith D.R."/>
            <person name="Doucette-Stamm L."/>
            <person name="Rubenfield M."/>
            <person name="Weinstock K."/>
            <person name="Lee H.M."/>
            <person name="Dubois J."/>
            <person name="Rosenthal A."/>
            <person name="Platzer M."/>
            <person name="Nyakatura G."/>
            <person name="Taudien S."/>
            <person name="Rump A."/>
            <person name="Yang H."/>
            <person name="Yu J."/>
            <person name="Wang J."/>
            <person name="Huang G."/>
            <person name="Gu J."/>
            <person name="Hood L."/>
            <person name="Rowen L."/>
            <person name="Madan A."/>
            <person name="Qin S."/>
            <person name="Davis R.W."/>
            <person name="Federspiel N.A."/>
            <person name="Abola A.P."/>
            <person name="Proctor M.J."/>
            <person name="Myers R.M."/>
            <person name="Schmutz J."/>
            <person name="Dickson M."/>
            <person name="Grimwood J."/>
            <person name="Cox D.R."/>
            <person name="Olson M.V."/>
            <person name="Kaul R."/>
            <person name="Raymond C."/>
            <person name="Shimizu N."/>
            <person name="Kawasaki K."/>
            <person name="Minoshima S."/>
            <person name="Evans G.A."/>
            <person name="Athanasiou M."/>
            <person name="Schultz R."/>
            <person name="Roe B.A."/>
            <person name="Chen F."/>
            <person name="Pan H."/>
            <person name="Ramser J."/>
            <person name="Lehrach H."/>
            <person name="Reinhardt R."/>
            <person name="McCombie W.R."/>
            <person name="de la Bastide M."/>
            <person name="Dedhia N."/>
            <person name="Blocker H."/>
            <person name="Hornischer K."/>
            <person name="Nordsiek G."/>
            <person name="Agarwala R."/>
            <person name="Aravind L."/>
            <person name="Bailey J.A."/>
            <person name="Bateman A."/>
            <person name="Batzoglou S."/>
            <person name="Birney E."/>
            <person name="Bork P."/>
            <person name="Brown D.G."/>
            <person name="Burge C.B."/>
            <person name="Cerutti L."/>
            <person name="Chen H.C."/>
            <person name="Church D."/>
            <person name="Clamp M."/>
            <person name="Copley R.R."/>
            <person name="Doerks T."/>
            <person name="Eddy S.R."/>
            <person name="Eichler E.E."/>
            <person name="Furey T.S."/>
            <person name="Galagan J."/>
            <person name="Gilbert J.G."/>
            <person name="Harmon C."/>
            <person name="Hayashizaki Y."/>
            <person name="Haussler D."/>
            <person name="Hermjakob H."/>
            <person name="Hokamp K."/>
            <person name="Jang W."/>
            <person name="Johnson L.S."/>
            <person name="Jones T.A."/>
            <person name="Kasif S."/>
            <person name="Kaspryzk A."/>
            <person name="Kennedy S."/>
            <person name="Kent W.J."/>
            <person name="Kitts P."/>
            <person name="Koonin E.V."/>
            <person name="Korf I."/>
            <person name="Kulp D."/>
            <person name="Lancet D."/>
            <person name="Lowe T.M."/>
            <person name="McLysaght A."/>
            <person name="Mikkelsen T."/>
            <person name="Moran J.V."/>
            <person name="Mulder N."/>
            <person name="Pollara V.J."/>
            <person name="Ponting C.P."/>
            <person name="Schuler G."/>
            <person name="Schultz J."/>
            <person name="Slater G."/>
            <person name="Smit A.F."/>
            <person name="Stupka E."/>
            <person name="Szustakowski J."/>
            <person name="Thierry-Mieg D."/>
            <person name="Thierry-Mieg J."/>
            <person name="Wagner L."/>
            <person name="Wallis J."/>
            <person name="Wheeler R."/>
            <person name="Williams A."/>
            <person name="Wolf Y.I."/>
            <person name="Wolfe K.H."/>
            <person name="Yang S.P."/>
            <person name="Yeh R.F."/>
            <person name="Collins F."/>
            <person name="Guyer M.S."/>
            <person name="Peterson J."/>
            <person name="Felsenfeld A."/>
            <person name="Wetterstrand K.A."/>
            <person name="Patrinos A."/>
            <person name="Morgan M.J."/>
            <person name="de Jong P."/>
            <person name="Catanese J.J."/>
            <person name="Osoegawa K."/>
            <person name="Shizuya H."/>
            <person name="Choi S."/>
            <person name="Chen Y.J."/>
        </authorList>
    </citation>
    <scope>NUCLEOTIDE SEQUENCE [LARGE SCALE GENOMIC DNA]</scope>
</reference>
<keyword evidence="7" id="KW-0677">Repeat</keyword>
<dbReference type="OrthoDB" id="6413693at2759"/>
<reference evidence="19 20" key="2">
    <citation type="journal article" date="2004" name="Nature">
        <title>The DNA sequence and biology of human chromosome 19.</title>
        <authorList>
            <person name="Grimwood J."/>
            <person name="Gordon L.A."/>
            <person name="Olsen A."/>
            <person name="Terry A."/>
            <person name="Schmutz J."/>
            <person name="Lamerdin J."/>
            <person name="Hellsten U."/>
            <person name="Goodstein D."/>
            <person name="Couronne O."/>
            <person name="Tran-Gyamfi M."/>
            <person name="Aerts A."/>
            <person name="Altherr M."/>
            <person name="Ashworth L."/>
            <person name="Bajorek E."/>
            <person name="Black S."/>
            <person name="Branscomb E."/>
            <person name="Caenepeel S."/>
            <person name="Carrano A."/>
            <person name="Caoile C."/>
            <person name="Chan Y.M."/>
            <person name="Christensen M."/>
            <person name="Cleland C.A."/>
            <person name="Copeland A."/>
            <person name="Dalin E."/>
            <person name="Dehal P."/>
            <person name="Denys M."/>
            <person name="Detter J.C."/>
            <person name="Escobar J."/>
            <person name="Flowers D."/>
            <person name="Fotopulos D."/>
            <person name="Garcia C."/>
            <person name="Georgescu A.M."/>
            <person name="Glavina T."/>
            <person name="Gomez M."/>
            <person name="Gonzales E."/>
            <person name="Groza M."/>
            <person name="Hammon N."/>
            <person name="Hawkins T."/>
            <person name="Haydu L."/>
            <person name="Ho I."/>
            <person name="Huang W."/>
            <person name="Israni S."/>
            <person name="Jett J."/>
            <person name="Kadner K."/>
            <person name="Kimball H."/>
            <person name="Kobayashi A."/>
            <person name="Larionov V."/>
            <person name="Leem S.H."/>
            <person name="Lopez F."/>
            <person name="Lou Y."/>
            <person name="Lowry S."/>
            <person name="Malfatti S."/>
            <person name="Martinez D."/>
            <person name="McCready P."/>
            <person name="Medina C."/>
            <person name="Morgan J."/>
            <person name="Nelson K."/>
            <person name="Nolan M."/>
            <person name="Ovcharenko I."/>
            <person name="Pitluck S."/>
            <person name="Pollard M."/>
            <person name="Popkie A.P."/>
            <person name="Predki P."/>
            <person name="Quan G."/>
            <person name="Ramirez L."/>
            <person name="Rash S."/>
            <person name="Retterer J."/>
            <person name="Rodriguez A."/>
            <person name="Rogers S."/>
            <person name="Salamov A."/>
            <person name="Salazar A."/>
            <person name="She X."/>
            <person name="Smith D."/>
            <person name="Slezak T."/>
            <person name="Solovyev V."/>
            <person name="Thayer N."/>
            <person name="Tice H."/>
            <person name="Tsai M."/>
            <person name="Ustaszewska A."/>
            <person name="Vo N."/>
            <person name="Wagner M."/>
            <person name="Wheeler J."/>
            <person name="Wu K."/>
            <person name="Xie G."/>
            <person name="Yang J."/>
            <person name="Dubchak I."/>
            <person name="Furey T.S."/>
            <person name="DeJong P."/>
            <person name="Dickson M."/>
            <person name="Gordon D."/>
            <person name="Eichler E.E."/>
            <person name="Pennacchio L.A."/>
            <person name="Richardson P."/>
            <person name="Stubbs L."/>
            <person name="Rokhsar D.S."/>
            <person name="Myers R.M."/>
            <person name="Rubin E.M."/>
            <person name="Lucas S.M."/>
        </authorList>
    </citation>
    <scope>NUCLEOTIDE SEQUENCE [LARGE SCALE GENOMIC DNA]</scope>
</reference>
<keyword evidence="3" id="KW-1003">Cell membrane</keyword>
<keyword evidence="6 17" id="KW-0732">Signal</keyword>
<evidence type="ECO:0000313" key="19">
    <source>
        <dbReference type="Ensembl" id="ENSP00000516465.1"/>
    </source>
</evidence>
<feature type="transmembrane region" description="Helical" evidence="16">
    <location>
        <begin position="344"/>
        <end position="367"/>
    </location>
</feature>
<reference evidence="19" key="5">
    <citation type="submission" date="2025-09" db="UniProtKB">
        <authorList>
            <consortium name="Ensembl"/>
        </authorList>
    </citation>
    <scope>IDENTIFICATION</scope>
</reference>
<evidence type="ECO:0000313" key="20">
    <source>
        <dbReference type="Proteomes" id="UP000005640"/>
    </source>
</evidence>
<evidence type="ECO:0000259" key="18">
    <source>
        <dbReference type="PROSITE" id="PS50835"/>
    </source>
</evidence>
<evidence type="ECO:0000256" key="11">
    <source>
        <dbReference type="ARBA" id="ARBA00023157"/>
    </source>
</evidence>
<sequence>MARAMAAAWPLLLVALLVLSWPPPGTGDVVVQAPTQVPGFLGDSVTLPCYLQVPNMEVTHVSQLTWARHGESGSMAVFHQTQGPSYSESKRLEFVAARLGAELRNASLRMFGLRVEDEGNYTCLFVTFPQGSRSVDIWLRVLAKPQNTAEVQKVQLTGEPVPMARCVSTGGRPPAQITWHSDLGGMPNTSQVPGFLSGTVTVTSLWILVPSSQVDGKNVTCKVEHESFEKPQLLTVNLTVYYPPEVSISGYDNNWYLGQNEATLTCDARSNPEPTGYNWSTTMGPLPPFAVAQGAQLLIRPVDKPINTTLICNVTNALGARQAELTVQVKEGPPSEHSGMSRNAIIFLVLGILVFLILLGIGIYFYWSKCSREVLWHCHLCPSSSHCRPGWSAVVRSRLTVAFTSQVQAILMPQPPKERGLQVQSMPAPQLMGMSPIQL</sequence>
<keyword evidence="14" id="KW-0393">Immunoglobulin domain</keyword>
<dbReference type="HGNC" id="HGNC:9705">
    <property type="gene designation" value="PVR"/>
</dbReference>
<keyword evidence="9 16" id="KW-1133">Transmembrane helix</keyword>
<evidence type="ECO:0000256" key="4">
    <source>
        <dbReference type="ARBA" id="ARBA00022553"/>
    </source>
</evidence>
<dbReference type="FunFam" id="2.60.40.10:FF:000619">
    <property type="entry name" value="Nectin cell adhesion molecule 2"/>
    <property type="match status" value="1"/>
</dbReference>
<dbReference type="EMBL" id="AC243964">
    <property type="status" value="NOT_ANNOTATED_CDS"/>
    <property type="molecule type" value="Genomic_DNA"/>
</dbReference>
<dbReference type="GO" id="GO:0045953">
    <property type="term" value="P:negative regulation of natural killer cell mediated cytotoxicity"/>
    <property type="evidence" value="ECO:0007669"/>
    <property type="project" value="UniProtKB-ARBA"/>
</dbReference>
<comment type="similarity">
    <text evidence="2">Belongs to the nectin family.</text>
</comment>
<feature type="domain" description="Ig-like" evidence="18">
    <location>
        <begin position="145"/>
        <end position="237"/>
    </location>
</feature>
<evidence type="ECO:0000256" key="6">
    <source>
        <dbReference type="ARBA" id="ARBA00022729"/>
    </source>
</evidence>
<keyword evidence="5 16" id="KW-0812">Transmembrane</keyword>
<dbReference type="CDD" id="cd20930">
    <property type="entry name" value="Ig3_Nectin-5_like"/>
    <property type="match status" value="1"/>
</dbReference>
<dbReference type="GeneTree" id="ENSGT00940000162848"/>
<evidence type="ECO:0007829" key="22">
    <source>
        <dbReference type="ProteomicsDB" id="A0A9L9PX39"/>
    </source>
</evidence>
<dbReference type="PROSITE" id="PS50835">
    <property type="entry name" value="IG_LIKE"/>
    <property type="match status" value="3"/>
</dbReference>
<dbReference type="Ensembl" id="ENST00000706603.1">
    <property type="protein sequence ID" value="ENSP00000516465.1"/>
    <property type="gene ID" value="ENSG00000073008.16"/>
</dbReference>
<dbReference type="Gene3D" id="2.60.40.10">
    <property type="entry name" value="Immunoglobulins"/>
    <property type="match status" value="3"/>
</dbReference>
<evidence type="ECO:0000256" key="15">
    <source>
        <dbReference type="ARBA" id="ARBA00084118"/>
    </source>
</evidence>
<dbReference type="PANTHER" id="PTHR47387:SF2">
    <property type="entry name" value="PVR CELL ADHESION MOLECULE"/>
    <property type="match status" value="1"/>
</dbReference>
<evidence type="ECO:0007829" key="21">
    <source>
        <dbReference type="PeptideAtlas" id="A0A9L9PX39"/>
    </source>
</evidence>
<dbReference type="InterPro" id="IPR013106">
    <property type="entry name" value="Ig_V-set"/>
</dbReference>
<feature type="chain" id="PRO_5040324904" evidence="17">
    <location>
        <begin position="28"/>
        <end position="439"/>
    </location>
</feature>
<evidence type="ECO:0000256" key="17">
    <source>
        <dbReference type="SAM" id="SignalP"/>
    </source>
</evidence>
<dbReference type="InterPro" id="IPR013783">
    <property type="entry name" value="Ig-like_fold"/>
</dbReference>
<dbReference type="GO" id="GO:0042271">
    <property type="term" value="P:susceptibility to natural killer cell mediated cytotoxicity"/>
    <property type="evidence" value="ECO:0007669"/>
    <property type="project" value="UniProtKB-ARBA"/>
</dbReference>
<dbReference type="SUPFAM" id="SSF48726">
    <property type="entry name" value="Immunoglobulin"/>
    <property type="match status" value="3"/>
</dbReference>
<dbReference type="GO" id="GO:0042267">
    <property type="term" value="P:natural killer cell mediated cytotoxicity"/>
    <property type="evidence" value="ECO:0007669"/>
    <property type="project" value="UniProtKB-ARBA"/>
</dbReference>
<evidence type="ECO:0000256" key="12">
    <source>
        <dbReference type="ARBA" id="ARBA00023170"/>
    </source>
</evidence>
<evidence type="ECO:0000256" key="10">
    <source>
        <dbReference type="ARBA" id="ARBA00023136"/>
    </source>
</evidence>
<keyword evidence="10 16" id="KW-0472">Membrane</keyword>
<dbReference type="FunFam" id="2.60.40.10:FF:000711">
    <property type="entry name" value="Nectin cell adhesion molecule 2"/>
    <property type="match status" value="1"/>
</dbReference>
<evidence type="ECO:0000256" key="7">
    <source>
        <dbReference type="ARBA" id="ARBA00022737"/>
    </source>
</evidence>
<dbReference type="CDD" id="cd20989">
    <property type="entry name" value="IgV_1_Nectin-2_NecL-5_like_CD112_CD155"/>
    <property type="match status" value="1"/>
</dbReference>
<evidence type="ECO:0000256" key="3">
    <source>
        <dbReference type="ARBA" id="ARBA00022475"/>
    </source>
</evidence>
<dbReference type="InterPro" id="IPR052659">
    <property type="entry name" value="Nectin/PVR"/>
</dbReference>
<dbReference type="FunFam" id="2.60.40.10:FF:000712">
    <property type="entry name" value="Poliovirus receptor homolog"/>
    <property type="match status" value="1"/>
</dbReference>
<dbReference type="GO" id="GO:0050839">
    <property type="term" value="F:cell adhesion molecule binding"/>
    <property type="evidence" value="ECO:0007669"/>
    <property type="project" value="UniProtKB-ARBA"/>
</dbReference>
<dbReference type="SMR" id="A0A9L9PX39"/>
<keyword evidence="4" id="KW-0597">Phosphoprotein</keyword>
<name>A0A9L9PX39_HUMAN</name>
<feature type="domain" description="Ig-like" evidence="18">
    <location>
        <begin position="244"/>
        <end position="328"/>
    </location>
</feature>
<comment type="subcellular location">
    <subcellularLocation>
        <location evidence="1">Cell membrane</location>
        <topology evidence="1">Single-pass type I membrane protein</topology>
    </subcellularLocation>
</comment>
<keyword evidence="12" id="KW-0675">Receptor</keyword>
<keyword evidence="11" id="KW-1015">Disulfide bond</keyword>
<evidence type="ECO:0000256" key="13">
    <source>
        <dbReference type="ARBA" id="ARBA00023180"/>
    </source>
</evidence>
<dbReference type="GO" id="GO:0048018">
    <property type="term" value="F:receptor ligand activity"/>
    <property type="evidence" value="ECO:0007669"/>
    <property type="project" value="UniProtKB-ARBA"/>
</dbReference>
<dbReference type="GO" id="GO:0060370">
    <property type="term" value="P:susceptibility to T cell mediated cytotoxicity"/>
    <property type="evidence" value="ECO:0007669"/>
    <property type="project" value="UniProtKB-ARBA"/>
</dbReference>
<keyword evidence="21 22" id="KW-1267">Proteomics identification</keyword>
<keyword evidence="8" id="KW-0130">Cell adhesion</keyword>
<keyword evidence="20" id="KW-1185">Reference proteome</keyword>
<evidence type="ECO:0000256" key="16">
    <source>
        <dbReference type="SAM" id="Phobius"/>
    </source>
</evidence>
<keyword evidence="13" id="KW-0325">Glycoprotein</keyword>
<keyword evidence="15" id="KW-1183">Host cell receptor for virus entry</keyword>
<dbReference type="AlphaFoldDB" id="A0A9L9PX39"/>
<proteinExistence type="evidence at protein level"/>
<dbReference type="Proteomes" id="UP000005640">
    <property type="component" value="Chromosome 19"/>
</dbReference>
<dbReference type="Pfam" id="PF07686">
    <property type="entry name" value="V-set"/>
    <property type="match status" value="1"/>
</dbReference>
<dbReference type="GO" id="GO:0007155">
    <property type="term" value="P:cell adhesion"/>
    <property type="evidence" value="ECO:0007669"/>
    <property type="project" value="UniProtKB-KW"/>
</dbReference>
<feature type="signal peptide" evidence="17">
    <location>
        <begin position="1"/>
        <end position="27"/>
    </location>
</feature>
<dbReference type="GO" id="GO:0005886">
    <property type="term" value="C:plasma membrane"/>
    <property type="evidence" value="ECO:0007669"/>
    <property type="project" value="UniProtKB-SubCell"/>
</dbReference>
<dbReference type="InterPro" id="IPR036179">
    <property type="entry name" value="Ig-like_dom_sf"/>
</dbReference>
<organism evidence="19 20">
    <name type="scientific">Homo sapiens</name>
    <name type="common">Human</name>
    <dbReference type="NCBI Taxonomy" id="9606"/>
    <lineage>
        <taxon>Eukaryota</taxon>
        <taxon>Metazoa</taxon>
        <taxon>Chordata</taxon>
        <taxon>Craniata</taxon>
        <taxon>Vertebrata</taxon>
        <taxon>Euteleostomi</taxon>
        <taxon>Mammalia</taxon>
        <taxon>Eutheria</taxon>
        <taxon>Euarchontoglires</taxon>
        <taxon>Primates</taxon>
        <taxon>Haplorrhini</taxon>
        <taxon>Catarrhini</taxon>
        <taxon>Hominidae</taxon>
        <taxon>Homo</taxon>
    </lineage>
</organism>
<evidence type="ECO:0000256" key="2">
    <source>
        <dbReference type="ARBA" id="ARBA00007810"/>
    </source>
</evidence>
<evidence type="ECO:0000256" key="5">
    <source>
        <dbReference type="ARBA" id="ARBA00022692"/>
    </source>
</evidence>
<dbReference type="CDD" id="cd07703">
    <property type="entry name" value="IgC1_2_Nectin-2_Necl-5_like"/>
    <property type="match status" value="1"/>
</dbReference>
<evidence type="ECO:0000256" key="1">
    <source>
        <dbReference type="ARBA" id="ARBA00004251"/>
    </source>
</evidence>
<protein>
    <submittedName>
        <fullName evidence="19">PVR cell adhesion molecule</fullName>
    </submittedName>
</protein>
<gene>
    <name evidence="19" type="primary">PVR</name>
</gene>
<evidence type="ECO:0000256" key="9">
    <source>
        <dbReference type="ARBA" id="ARBA00022989"/>
    </source>
</evidence>
<dbReference type="OpenTargets" id="ENSG00000073008"/>
<dbReference type="GO" id="GO:0002860">
    <property type="term" value="P:positive regulation of natural killer cell mediated cytotoxicity directed against tumor cell target"/>
    <property type="evidence" value="ECO:0007669"/>
    <property type="project" value="UniProtKB-ARBA"/>
</dbReference>
<dbReference type="GO" id="GO:0001618">
    <property type="term" value="F:virus receptor activity"/>
    <property type="evidence" value="ECO:0007669"/>
    <property type="project" value="UniProtKB-KW"/>
</dbReference>
<dbReference type="SMART" id="SM00406">
    <property type="entry name" value="IGv"/>
    <property type="match status" value="1"/>
</dbReference>
<evidence type="ECO:0000256" key="14">
    <source>
        <dbReference type="ARBA" id="ARBA00023319"/>
    </source>
</evidence>
<dbReference type="PANTHER" id="PTHR47387">
    <property type="entry name" value="NECTIN-2"/>
    <property type="match status" value="1"/>
</dbReference>
<dbReference type="SMART" id="SM00409">
    <property type="entry name" value="IG"/>
    <property type="match status" value="2"/>
</dbReference>